<comment type="caution">
    <text evidence="5">The sequence shown here is derived from an EMBL/GenBank/DDBJ whole genome shotgun (WGS) entry which is preliminary data.</text>
</comment>
<dbReference type="Pfam" id="PF00072">
    <property type="entry name" value="Response_reg"/>
    <property type="match status" value="1"/>
</dbReference>
<dbReference type="SUPFAM" id="SSF52172">
    <property type="entry name" value="CheY-like"/>
    <property type="match status" value="1"/>
</dbReference>
<evidence type="ECO:0000256" key="3">
    <source>
        <dbReference type="SAM" id="MobiDB-lite"/>
    </source>
</evidence>
<dbReference type="InterPro" id="IPR011006">
    <property type="entry name" value="CheY-like_superfamily"/>
</dbReference>
<protein>
    <submittedName>
        <fullName evidence="5">PAS/PAC sensor hybrid histidine kinase</fullName>
    </submittedName>
</protein>
<reference evidence="5" key="1">
    <citation type="submission" date="2016-01" db="EMBL/GenBank/DDBJ databases">
        <authorList>
            <person name="Peeters C."/>
        </authorList>
    </citation>
    <scope>NUCLEOTIDE SEQUENCE [LARGE SCALE GENOMIC DNA]</scope>
    <source>
        <strain evidence="5">LMG 29317</strain>
    </source>
</reference>
<dbReference type="OrthoDB" id="9134602at2"/>
<dbReference type="AlphaFoldDB" id="A0A158L4H2"/>
<gene>
    <name evidence="5" type="ORF">AWB74_08247</name>
</gene>
<dbReference type="SMART" id="SM00448">
    <property type="entry name" value="REC"/>
    <property type="match status" value="1"/>
</dbReference>
<proteinExistence type="predicted"/>
<organism evidence="5 6">
    <name type="scientific">Caballeronia arvi</name>
    <dbReference type="NCBI Taxonomy" id="1777135"/>
    <lineage>
        <taxon>Bacteria</taxon>
        <taxon>Pseudomonadati</taxon>
        <taxon>Pseudomonadota</taxon>
        <taxon>Betaproteobacteria</taxon>
        <taxon>Burkholderiales</taxon>
        <taxon>Burkholderiaceae</taxon>
        <taxon>Caballeronia</taxon>
    </lineage>
</organism>
<dbReference type="Gene3D" id="3.40.50.2300">
    <property type="match status" value="1"/>
</dbReference>
<feature type="domain" description="Response regulatory" evidence="4">
    <location>
        <begin position="2"/>
        <end position="115"/>
    </location>
</feature>
<evidence type="ECO:0000256" key="2">
    <source>
        <dbReference type="PROSITE-ProRule" id="PRU00169"/>
    </source>
</evidence>
<dbReference type="PANTHER" id="PTHR44591">
    <property type="entry name" value="STRESS RESPONSE REGULATOR PROTEIN 1"/>
    <property type="match status" value="1"/>
</dbReference>
<dbReference type="PROSITE" id="PS50110">
    <property type="entry name" value="RESPONSE_REGULATORY"/>
    <property type="match status" value="1"/>
</dbReference>
<dbReference type="PANTHER" id="PTHR44591:SF3">
    <property type="entry name" value="RESPONSE REGULATORY DOMAIN-CONTAINING PROTEIN"/>
    <property type="match status" value="1"/>
</dbReference>
<keyword evidence="6" id="KW-1185">Reference proteome</keyword>
<evidence type="ECO:0000259" key="4">
    <source>
        <dbReference type="PROSITE" id="PS50110"/>
    </source>
</evidence>
<dbReference type="InterPro" id="IPR001789">
    <property type="entry name" value="Sig_transdc_resp-reg_receiver"/>
</dbReference>
<keyword evidence="5" id="KW-0808">Transferase</keyword>
<dbReference type="EMBL" id="FCOM02000101">
    <property type="protein sequence ID" value="SAL87750.1"/>
    <property type="molecule type" value="Genomic_DNA"/>
</dbReference>
<name>A0A158L4H2_9BURK</name>
<dbReference type="GO" id="GO:0000160">
    <property type="term" value="P:phosphorelay signal transduction system"/>
    <property type="evidence" value="ECO:0007669"/>
    <property type="project" value="InterPro"/>
</dbReference>
<sequence length="145" mass="15963">MKILVLDDDRDFATGLAALIEQMGHEPSVAYDCKTARALAGSRLFDVILADVELPDGDGRHTCDGLRMDGASQAAYMVAMTGRSDLGDNDFPSFDGYVRKPVTYDLLERVLEEWRMAAGLSRRTRVDEAHVAQEPGEEAEQRAVT</sequence>
<dbReference type="GO" id="GO:0016301">
    <property type="term" value="F:kinase activity"/>
    <property type="evidence" value="ECO:0007669"/>
    <property type="project" value="UniProtKB-KW"/>
</dbReference>
<dbReference type="Proteomes" id="UP000055019">
    <property type="component" value="Unassembled WGS sequence"/>
</dbReference>
<feature type="region of interest" description="Disordered" evidence="3">
    <location>
        <begin position="125"/>
        <end position="145"/>
    </location>
</feature>
<feature type="modified residue" description="4-aspartylphosphate" evidence="2">
    <location>
        <position position="51"/>
    </location>
</feature>
<evidence type="ECO:0000256" key="1">
    <source>
        <dbReference type="ARBA" id="ARBA00022553"/>
    </source>
</evidence>
<dbReference type="InterPro" id="IPR050595">
    <property type="entry name" value="Bact_response_regulator"/>
</dbReference>
<keyword evidence="5" id="KW-0418">Kinase</keyword>
<evidence type="ECO:0000313" key="5">
    <source>
        <dbReference type="EMBL" id="SAL87750.1"/>
    </source>
</evidence>
<dbReference type="RefSeq" id="WP_160110384.1">
    <property type="nucleotide sequence ID" value="NZ_FCOM02000101.1"/>
</dbReference>
<accession>A0A158L4H2</accession>
<keyword evidence="1 2" id="KW-0597">Phosphoprotein</keyword>
<evidence type="ECO:0000313" key="6">
    <source>
        <dbReference type="Proteomes" id="UP000055019"/>
    </source>
</evidence>